<organism evidence="2 3">
    <name type="scientific">Apodemus speciosus</name>
    <name type="common">Large Japanese field mouse</name>
    <dbReference type="NCBI Taxonomy" id="105296"/>
    <lineage>
        <taxon>Eukaryota</taxon>
        <taxon>Metazoa</taxon>
        <taxon>Chordata</taxon>
        <taxon>Craniata</taxon>
        <taxon>Vertebrata</taxon>
        <taxon>Euteleostomi</taxon>
        <taxon>Mammalia</taxon>
        <taxon>Eutheria</taxon>
        <taxon>Euarchontoglires</taxon>
        <taxon>Glires</taxon>
        <taxon>Rodentia</taxon>
        <taxon>Myomorpha</taxon>
        <taxon>Muroidea</taxon>
        <taxon>Muridae</taxon>
        <taxon>Murinae</taxon>
        <taxon>Apodemus</taxon>
    </lineage>
</organism>
<dbReference type="Proteomes" id="UP001623349">
    <property type="component" value="Unassembled WGS sequence"/>
</dbReference>
<dbReference type="EMBL" id="BAAFST010000009">
    <property type="protein sequence ID" value="GAB1294739.1"/>
    <property type="molecule type" value="Genomic_DNA"/>
</dbReference>
<keyword evidence="2" id="KW-0378">Hydrolase</keyword>
<dbReference type="GO" id="GO:0008233">
    <property type="term" value="F:peptidase activity"/>
    <property type="evidence" value="ECO:0007669"/>
    <property type="project" value="UniProtKB-KW"/>
</dbReference>
<reference evidence="2 3" key="1">
    <citation type="submission" date="2024-08" db="EMBL/GenBank/DDBJ databases">
        <title>The draft genome of Apodemus speciosus.</title>
        <authorList>
            <person name="Nabeshima K."/>
            <person name="Suzuki S."/>
            <person name="Onuma M."/>
        </authorList>
    </citation>
    <scope>NUCLEOTIDE SEQUENCE [LARGE SCALE GENOMIC DNA]</scope>
    <source>
        <strain evidence="2">IB14-021</strain>
    </source>
</reference>
<comment type="caution">
    <text evidence="2">The sequence shown here is derived from an EMBL/GenBank/DDBJ whole genome shotgun (WGS) entry which is preliminary data.</text>
</comment>
<name>A0ABQ0F636_APOSI</name>
<feature type="region of interest" description="Disordered" evidence="1">
    <location>
        <begin position="1"/>
        <end position="76"/>
    </location>
</feature>
<sequence>MHRPRRPRRPRSDPEAPAQQNRLKPLSILHPSVVPVSPDRTGTLGSGPPSATTTKIILESRRSSLGRPFSPGRLRP</sequence>
<proteinExistence type="predicted"/>
<accession>A0ABQ0F636</accession>
<protein>
    <submittedName>
        <fullName evidence="2">Inactive serine protease 43</fullName>
    </submittedName>
</protein>
<gene>
    <name evidence="2" type="ORF">APTSU1_000997200</name>
</gene>
<dbReference type="GO" id="GO:0006508">
    <property type="term" value="P:proteolysis"/>
    <property type="evidence" value="ECO:0007669"/>
    <property type="project" value="UniProtKB-KW"/>
</dbReference>
<keyword evidence="3" id="KW-1185">Reference proteome</keyword>
<keyword evidence="2" id="KW-0645">Protease</keyword>
<evidence type="ECO:0000313" key="3">
    <source>
        <dbReference type="Proteomes" id="UP001623349"/>
    </source>
</evidence>
<evidence type="ECO:0000256" key="1">
    <source>
        <dbReference type="SAM" id="MobiDB-lite"/>
    </source>
</evidence>
<evidence type="ECO:0000313" key="2">
    <source>
        <dbReference type="EMBL" id="GAB1294739.1"/>
    </source>
</evidence>